<evidence type="ECO:0000256" key="6">
    <source>
        <dbReference type="ARBA" id="ARBA00023242"/>
    </source>
</evidence>
<evidence type="ECO:0000256" key="3">
    <source>
        <dbReference type="ARBA" id="ARBA00023125"/>
    </source>
</evidence>
<keyword evidence="3 7" id="KW-0238">DNA-binding</keyword>
<evidence type="ECO:0000256" key="4">
    <source>
        <dbReference type="ARBA" id="ARBA00023155"/>
    </source>
</evidence>
<dbReference type="STRING" id="1354746.A0A0B2ULM9"/>
<dbReference type="OrthoDB" id="6159439at2759"/>
<dbReference type="RefSeq" id="XP_014563994.1">
    <property type="nucleotide sequence ID" value="XM_014708508.1"/>
</dbReference>
<dbReference type="PANTHER" id="PTHR45714">
    <property type="entry name" value="HOMEOBOX-LEUCINE ZIPPER PROTEIN HAT14"/>
    <property type="match status" value="1"/>
</dbReference>
<dbReference type="GeneID" id="26261588"/>
<sequence>MRLKAGKKEKKVKFIDSTNEIIKHMNTSENGKRSRLRLNAQQASILEQSFKNGSHPSNKVKAELAMVLCIPLKNVQIWFQNRRAKEKIGVGAMKVVDGEETEMMRFDERAEYQTTCSIDFPVDEKYFSEYY</sequence>
<evidence type="ECO:0000259" key="9">
    <source>
        <dbReference type="PROSITE" id="PS50071"/>
    </source>
</evidence>
<feature type="DNA-binding region" description="Homeobox" evidence="7">
    <location>
        <begin position="31"/>
        <end position="90"/>
    </location>
</feature>
<accession>A0A0B2ULM9</accession>
<dbReference type="VEuPathDB" id="MicrosporidiaDB:M896_041500"/>
<dbReference type="PANTHER" id="PTHR45714:SF34">
    <property type="entry name" value="HOMEOBOX-LEUCINE ZIPPER PROTEIN HAT9"/>
    <property type="match status" value="1"/>
</dbReference>
<feature type="domain" description="Homeobox" evidence="9">
    <location>
        <begin position="29"/>
        <end position="89"/>
    </location>
</feature>
<organism evidence="10 11">
    <name type="scientific">Ordospora colligata OC4</name>
    <dbReference type="NCBI Taxonomy" id="1354746"/>
    <lineage>
        <taxon>Eukaryota</taxon>
        <taxon>Fungi</taxon>
        <taxon>Fungi incertae sedis</taxon>
        <taxon>Microsporidia</taxon>
        <taxon>Ordosporidae</taxon>
        <taxon>Ordospora</taxon>
    </lineage>
</organism>
<dbReference type="AlphaFoldDB" id="A0A0B2ULM9"/>
<evidence type="ECO:0000256" key="7">
    <source>
        <dbReference type="PROSITE-ProRule" id="PRU00108"/>
    </source>
</evidence>
<keyword evidence="4 7" id="KW-0371">Homeobox</keyword>
<evidence type="ECO:0000256" key="5">
    <source>
        <dbReference type="ARBA" id="ARBA00023163"/>
    </source>
</evidence>
<evidence type="ECO:0000313" key="11">
    <source>
        <dbReference type="Proteomes" id="UP000031056"/>
    </source>
</evidence>
<keyword evidence="6 7" id="KW-0539">Nucleus</keyword>
<dbReference type="SUPFAM" id="SSF46689">
    <property type="entry name" value="Homeodomain-like"/>
    <property type="match status" value="1"/>
</dbReference>
<dbReference type="EMBL" id="JOKQ01000004">
    <property type="protein sequence ID" value="KHN69952.1"/>
    <property type="molecule type" value="Genomic_DNA"/>
</dbReference>
<dbReference type="InterPro" id="IPR050762">
    <property type="entry name" value="HD-ZIP_Homeobox_LZ_Class_II"/>
</dbReference>
<dbReference type="GO" id="GO:0003677">
    <property type="term" value="F:DNA binding"/>
    <property type="evidence" value="ECO:0007669"/>
    <property type="project" value="UniProtKB-UniRule"/>
</dbReference>
<dbReference type="CDD" id="cd00086">
    <property type="entry name" value="homeodomain"/>
    <property type="match status" value="1"/>
</dbReference>
<keyword evidence="2" id="KW-0805">Transcription regulation</keyword>
<evidence type="ECO:0000256" key="8">
    <source>
        <dbReference type="RuleBase" id="RU000682"/>
    </source>
</evidence>
<dbReference type="PROSITE" id="PS00027">
    <property type="entry name" value="HOMEOBOX_1"/>
    <property type="match status" value="1"/>
</dbReference>
<reference evidence="10 11" key="1">
    <citation type="journal article" date="2014" name="MBio">
        <title>The Ordospora colligata genome; evolution of extreme reduction in microsporidia and host-to-parasite horizontal gene transfer.</title>
        <authorList>
            <person name="Pombert J.-F."/>
            <person name="Haag K.L."/>
            <person name="Beidas S."/>
            <person name="Ebert D."/>
            <person name="Keeling P.J."/>
        </authorList>
    </citation>
    <scope>NUCLEOTIDE SEQUENCE [LARGE SCALE GENOMIC DNA]</scope>
    <source>
        <strain evidence="10 11">OC4</strain>
    </source>
</reference>
<dbReference type="InterPro" id="IPR009057">
    <property type="entry name" value="Homeodomain-like_sf"/>
</dbReference>
<keyword evidence="11" id="KW-1185">Reference proteome</keyword>
<comment type="caution">
    <text evidence="10">The sequence shown here is derived from an EMBL/GenBank/DDBJ whole genome shotgun (WGS) entry which is preliminary data.</text>
</comment>
<proteinExistence type="predicted"/>
<dbReference type="HOGENOM" id="CLU_1928233_0_0_1"/>
<dbReference type="InParanoid" id="A0A0B2ULM9"/>
<keyword evidence="5" id="KW-0804">Transcription</keyword>
<evidence type="ECO:0000256" key="2">
    <source>
        <dbReference type="ARBA" id="ARBA00023015"/>
    </source>
</evidence>
<dbReference type="Gene3D" id="1.10.10.60">
    <property type="entry name" value="Homeodomain-like"/>
    <property type="match status" value="1"/>
</dbReference>
<dbReference type="GO" id="GO:0000981">
    <property type="term" value="F:DNA-binding transcription factor activity, RNA polymerase II-specific"/>
    <property type="evidence" value="ECO:0007669"/>
    <property type="project" value="InterPro"/>
</dbReference>
<dbReference type="SMART" id="SM00389">
    <property type="entry name" value="HOX"/>
    <property type="match status" value="1"/>
</dbReference>
<dbReference type="GO" id="GO:0005634">
    <property type="term" value="C:nucleus"/>
    <property type="evidence" value="ECO:0007669"/>
    <property type="project" value="UniProtKB-SubCell"/>
</dbReference>
<gene>
    <name evidence="10" type="ORF">M896_041500</name>
</gene>
<dbReference type="Pfam" id="PF00046">
    <property type="entry name" value="Homeodomain"/>
    <property type="match status" value="1"/>
</dbReference>
<dbReference type="PROSITE" id="PS50071">
    <property type="entry name" value="HOMEOBOX_2"/>
    <property type="match status" value="1"/>
</dbReference>
<protein>
    <submittedName>
        <fullName evidence="10">Homeodomain-containing protein</fullName>
    </submittedName>
</protein>
<evidence type="ECO:0000313" key="10">
    <source>
        <dbReference type="EMBL" id="KHN69952.1"/>
    </source>
</evidence>
<dbReference type="InterPro" id="IPR017970">
    <property type="entry name" value="Homeobox_CS"/>
</dbReference>
<evidence type="ECO:0000256" key="1">
    <source>
        <dbReference type="ARBA" id="ARBA00004123"/>
    </source>
</evidence>
<dbReference type="InterPro" id="IPR001356">
    <property type="entry name" value="HD"/>
</dbReference>
<dbReference type="Proteomes" id="UP000031056">
    <property type="component" value="Unassembled WGS sequence"/>
</dbReference>
<comment type="subcellular location">
    <subcellularLocation>
        <location evidence="1 7 8">Nucleus</location>
    </subcellularLocation>
</comment>
<name>A0A0B2ULM9_9MICR</name>